<dbReference type="SUPFAM" id="SSF47336">
    <property type="entry name" value="ACP-like"/>
    <property type="match status" value="1"/>
</dbReference>
<keyword evidence="3" id="KW-0597">Phosphoprotein</keyword>
<dbReference type="Proteomes" id="UP001500340">
    <property type="component" value="Unassembled WGS sequence"/>
</dbReference>
<evidence type="ECO:0000256" key="5">
    <source>
        <dbReference type="ARBA" id="ARBA00023098"/>
    </source>
</evidence>
<keyword evidence="5" id="KW-0443">Lipid metabolism</keyword>
<dbReference type="PROSITE" id="PS50075">
    <property type="entry name" value="CARRIER"/>
    <property type="match status" value="1"/>
</dbReference>
<dbReference type="PANTHER" id="PTHR20863:SF76">
    <property type="entry name" value="CARRIER DOMAIN-CONTAINING PROTEIN"/>
    <property type="match status" value="1"/>
</dbReference>
<feature type="domain" description="Carrier" evidence="7">
    <location>
        <begin position="1"/>
        <end position="78"/>
    </location>
</feature>
<protein>
    <recommendedName>
        <fullName evidence="7">Carrier domain-containing protein</fullName>
    </recommendedName>
</protein>
<dbReference type="InterPro" id="IPR003231">
    <property type="entry name" value="ACP"/>
</dbReference>
<keyword evidence="1" id="KW-0596">Phosphopantetheine</keyword>
<keyword evidence="2" id="KW-0444">Lipid biosynthesis</keyword>
<evidence type="ECO:0000313" key="9">
    <source>
        <dbReference type="Proteomes" id="UP001500340"/>
    </source>
</evidence>
<dbReference type="InterPro" id="IPR009081">
    <property type="entry name" value="PP-bd_ACP"/>
</dbReference>
<dbReference type="Gene3D" id="1.10.1200.10">
    <property type="entry name" value="ACP-like"/>
    <property type="match status" value="1"/>
</dbReference>
<dbReference type="RefSeq" id="WP_343858947.1">
    <property type="nucleotide sequence ID" value="NZ_BAAACX010000007.1"/>
</dbReference>
<reference evidence="9" key="1">
    <citation type="journal article" date="2019" name="Int. J. Syst. Evol. Microbiol.">
        <title>The Global Catalogue of Microorganisms (GCM) 10K type strain sequencing project: providing services to taxonomists for standard genome sequencing and annotation.</title>
        <authorList>
            <consortium name="The Broad Institute Genomics Platform"/>
            <consortium name="The Broad Institute Genome Sequencing Center for Infectious Disease"/>
            <person name="Wu L."/>
            <person name="Ma J."/>
        </authorList>
    </citation>
    <scope>NUCLEOTIDE SEQUENCE [LARGE SCALE GENOMIC DNA]</scope>
    <source>
        <strain evidence="9">JCM 12774</strain>
    </source>
</reference>
<evidence type="ECO:0000256" key="6">
    <source>
        <dbReference type="ARBA" id="ARBA00023160"/>
    </source>
</evidence>
<proteinExistence type="predicted"/>
<dbReference type="EMBL" id="BAAACX010000007">
    <property type="protein sequence ID" value="GAA0383140.1"/>
    <property type="molecule type" value="Genomic_DNA"/>
</dbReference>
<keyword evidence="9" id="KW-1185">Reference proteome</keyword>
<dbReference type="Pfam" id="PF00550">
    <property type="entry name" value="PP-binding"/>
    <property type="match status" value="1"/>
</dbReference>
<evidence type="ECO:0000256" key="1">
    <source>
        <dbReference type="ARBA" id="ARBA00022450"/>
    </source>
</evidence>
<dbReference type="PANTHER" id="PTHR20863">
    <property type="entry name" value="ACYL CARRIER PROTEIN"/>
    <property type="match status" value="1"/>
</dbReference>
<keyword evidence="6" id="KW-0275">Fatty acid biosynthesis</keyword>
<evidence type="ECO:0000259" key="7">
    <source>
        <dbReference type="PROSITE" id="PS50075"/>
    </source>
</evidence>
<name>A0ABP3HWZ6_9BACL</name>
<dbReference type="InterPro" id="IPR036736">
    <property type="entry name" value="ACP-like_sf"/>
</dbReference>
<keyword evidence="4" id="KW-0276">Fatty acid metabolism</keyword>
<organism evidence="8 9">
    <name type="scientific">Paenibacillus motobuensis</name>
    <dbReference type="NCBI Taxonomy" id="295324"/>
    <lineage>
        <taxon>Bacteria</taxon>
        <taxon>Bacillati</taxon>
        <taxon>Bacillota</taxon>
        <taxon>Bacilli</taxon>
        <taxon>Bacillales</taxon>
        <taxon>Paenibacillaceae</taxon>
        <taxon>Paenibacillus</taxon>
    </lineage>
</organism>
<evidence type="ECO:0000256" key="3">
    <source>
        <dbReference type="ARBA" id="ARBA00022553"/>
    </source>
</evidence>
<evidence type="ECO:0000256" key="4">
    <source>
        <dbReference type="ARBA" id="ARBA00022832"/>
    </source>
</evidence>
<comment type="caution">
    <text evidence="8">The sequence shown here is derived from an EMBL/GenBank/DDBJ whole genome shotgun (WGS) entry which is preliminary data.</text>
</comment>
<sequence>MNEAIFQRTLEVIKRMSVVTNDLSETETLSSVGIDSLKMVELIIAIEEEFGIEFNDSTLDPSKLITIEDLLELIHSTLSKA</sequence>
<evidence type="ECO:0000313" key="8">
    <source>
        <dbReference type="EMBL" id="GAA0383140.1"/>
    </source>
</evidence>
<accession>A0ABP3HWZ6</accession>
<gene>
    <name evidence="8" type="ORF">GCM10008933_12890</name>
</gene>
<evidence type="ECO:0000256" key="2">
    <source>
        <dbReference type="ARBA" id="ARBA00022516"/>
    </source>
</evidence>